<dbReference type="Proteomes" id="UP000758576">
    <property type="component" value="Unassembled WGS sequence"/>
</dbReference>
<evidence type="ECO:0000313" key="23">
    <source>
        <dbReference type="Proteomes" id="UP000483142"/>
    </source>
</evidence>
<dbReference type="InterPro" id="IPR005135">
    <property type="entry name" value="Endo/exonuclease/phosphatase"/>
</dbReference>
<evidence type="ECO:0000313" key="13">
    <source>
        <dbReference type="EMBL" id="MDB0851472.1"/>
    </source>
</evidence>
<dbReference type="RefSeq" id="WP_016270352.1">
    <property type="nucleotide sequence ID" value="NZ_AP025232.1"/>
</dbReference>
<evidence type="ECO:0000256" key="1">
    <source>
        <dbReference type="SAM" id="SignalP"/>
    </source>
</evidence>
<keyword evidence="4" id="KW-0540">Nuclease</keyword>
<dbReference type="EMBL" id="WCXA01000008">
    <property type="protein sequence ID" value="KAB3864459.1"/>
    <property type="molecule type" value="Genomic_DNA"/>
</dbReference>
<feature type="chain" id="PRO_5043127120" evidence="1">
    <location>
        <begin position="19"/>
        <end position="450"/>
    </location>
</feature>
<evidence type="ECO:0000313" key="4">
    <source>
        <dbReference type="EMBL" id="KAB3859557.1"/>
    </source>
</evidence>
<evidence type="ECO:0000313" key="8">
    <source>
        <dbReference type="EMBL" id="KAB6561399.1"/>
    </source>
</evidence>
<dbReference type="SUPFAM" id="SSF56219">
    <property type="entry name" value="DNase I-like"/>
    <property type="match status" value="1"/>
</dbReference>
<dbReference type="GO" id="GO:0004519">
    <property type="term" value="F:endonuclease activity"/>
    <property type="evidence" value="ECO:0007669"/>
    <property type="project" value="UniProtKB-KW"/>
</dbReference>
<evidence type="ECO:0000313" key="12">
    <source>
        <dbReference type="EMBL" id="MCG4687302.1"/>
    </source>
</evidence>
<reference evidence="16" key="1">
    <citation type="submission" date="2015-10" db="EMBL/GenBank/DDBJ databases">
        <title>Extensive mobilome-driven genome diversification in gut-associated Bacteroides vulgatus mpk.</title>
        <authorList>
            <person name="Beier S."/>
            <person name="Lange A."/>
            <person name="Huson D.H."/>
            <person name="Frick J.-S."/>
            <person name="Autenrieth I.B."/>
        </authorList>
    </citation>
    <scope>NUCLEOTIDE SEQUENCE [LARGE SCALE GENOMIC DNA]</scope>
    <source>
        <strain evidence="16">mpk</strain>
    </source>
</reference>
<dbReference type="EMBL" id="JAHPYS010000009">
    <property type="protein sequence ID" value="MBU9138366.1"/>
    <property type="molecule type" value="Genomic_DNA"/>
</dbReference>
<dbReference type="Pfam" id="PF03372">
    <property type="entry name" value="Exo_endo_phos"/>
    <property type="match status" value="1"/>
</dbReference>
<dbReference type="EMBL" id="QSSN01000014">
    <property type="protein sequence ID" value="RGL85114.1"/>
    <property type="molecule type" value="Genomic_DNA"/>
</dbReference>
<reference evidence="9" key="5">
    <citation type="submission" date="2021-06" db="EMBL/GenBank/DDBJ databases">
        <title>Collection of gut derived symbiotic bacterial strains cultured from healthy donors.</title>
        <authorList>
            <person name="Lin H."/>
            <person name="Littmann E."/>
            <person name="Pamer E.G."/>
        </authorList>
    </citation>
    <scope>NUCLEOTIDE SEQUENCE</scope>
    <source>
        <strain evidence="10">MSK.19.85</strain>
        <strain evidence="9">MSK.6.33</strain>
    </source>
</reference>
<evidence type="ECO:0000313" key="9">
    <source>
        <dbReference type="EMBL" id="MBU9138366.1"/>
    </source>
</evidence>
<dbReference type="EMBL" id="WDAY01000015">
    <property type="protein sequence ID" value="KAB6561399.1"/>
    <property type="molecule type" value="Genomic_DNA"/>
</dbReference>
<dbReference type="InterPro" id="IPR036691">
    <property type="entry name" value="Endo/exonu/phosph_ase_sf"/>
</dbReference>
<reference evidence="13" key="8">
    <citation type="submission" date="2023-01" db="EMBL/GenBank/DDBJ databases">
        <title>Human gut microbiome strain richness.</title>
        <authorList>
            <person name="Chen-Liaw A."/>
        </authorList>
    </citation>
    <scope>NUCLEOTIDE SEQUENCE</scope>
    <source>
        <strain evidence="13">H9_m1001271B151109d0_201107</strain>
    </source>
</reference>
<keyword evidence="3" id="KW-0255">Endonuclease</keyword>
<feature type="signal peptide" evidence="1">
    <location>
        <begin position="1"/>
        <end position="18"/>
    </location>
</feature>
<keyword evidence="4" id="KW-0269">Exonuclease</keyword>
<dbReference type="AlphaFoldDB" id="A0A0P0LHU8"/>
<evidence type="ECO:0000313" key="17">
    <source>
        <dbReference type="Proteomes" id="UP000261278"/>
    </source>
</evidence>
<reference evidence="11" key="6">
    <citation type="submission" date="2021-10" db="EMBL/GenBank/DDBJ databases">
        <title>Collection of gut derived symbiotic bacterial strains cultured from healthy donors.</title>
        <authorList>
            <person name="Lin H."/>
            <person name="Littmann E."/>
            <person name="Kohout C."/>
            <person name="Pamer E.G."/>
        </authorList>
    </citation>
    <scope>NUCLEOTIDE SEQUENCE</scope>
    <source>
        <strain evidence="11">DFI.1.167</strain>
    </source>
</reference>
<feature type="domain" description="Endonuclease/exonuclease/phosphatase" evidence="2">
    <location>
        <begin position="175"/>
        <end position="440"/>
    </location>
</feature>
<dbReference type="EMBL" id="WDBZ01000071">
    <property type="protein sequence ID" value="KAB6445894.1"/>
    <property type="molecule type" value="Genomic_DNA"/>
</dbReference>
<reference evidence="3 16" key="2">
    <citation type="journal article" date="2016" name="Genome Biol. Evol.">
        <title>Extensive mobilome-driven genome diversification in mouse gut-associated Bacteroides vulgatus mpk.</title>
        <authorList>
            <person name="Lange A."/>
            <person name="Beier S."/>
            <person name="Steimle A."/>
            <person name="Autenrieth I.B."/>
            <person name="Huson D.H."/>
            <person name="Frick J.S."/>
        </authorList>
    </citation>
    <scope>NUCLEOTIDE SEQUENCE [LARGE SCALE GENOMIC DNA]</scope>
    <source>
        <strain evidence="3">Mpk</strain>
        <strain evidence="16">mpk</strain>
    </source>
</reference>
<evidence type="ECO:0000313" key="10">
    <source>
        <dbReference type="EMBL" id="MBV3488215.1"/>
    </source>
</evidence>
<dbReference type="EMBL" id="CP013020">
    <property type="protein sequence ID" value="ALK85047.1"/>
    <property type="molecule type" value="Genomic_DNA"/>
</dbReference>
<evidence type="ECO:0000313" key="3">
    <source>
        <dbReference type="EMBL" id="ALK85047.1"/>
    </source>
</evidence>
<dbReference type="EMBL" id="JAQKEI010000008">
    <property type="protein sequence ID" value="MDB0851472.1"/>
    <property type="molecule type" value="Genomic_DNA"/>
</dbReference>
<dbReference type="Proteomes" id="UP000468344">
    <property type="component" value="Unassembled WGS sequence"/>
</dbReference>
<evidence type="ECO:0000313" key="16">
    <source>
        <dbReference type="Proteomes" id="UP000061587"/>
    </source>
</evidence>
<dbReference type="GO" id="GO:0004527">
    <property type="term" value="F:exonuclease activity"/>
    <property type="evidence" value="ECO:0007669"/>
    <property type="project" value="UniProtKB-KW"/>
</dbReference>
<dbReference type="Proteomes" id="UP001200843">
    <property type="component" value="Unassembled WGS sequence"/>
</dbReference>
<dbReference type="Proteomes" id="UP000441522">
    <property type="component" value="Unassembled WGS sequence"/>
</dbReference>
<dbReference type="EMBL" id="QRXI01000003">
    <property type="protein sequence ID" value="RGT97127.1"/>
    <property type="molecule type" value="Genomic_DNA"/>
</dbReference>
<evidence type="ECO:0000313" key="21">
    <source>
        <dbReference type="Proteomes" id="UP000468344"/>
    </source>
</evidence>
<protein>
    <submittedName>
        <fullName evidence="3 4 9">Endonuclease/exonuclease/phosphatase</fullName>
    </submittedName>
</protein>
<evidence type="ECO:0000313" key="22">
    <source>
        <dbReference type="Proteomes" id="UP000470332"/>
    </source>
</evidence>
<dbReference type="EMBL" id="JAJCQG010000005">
    <property type="protein sequence ID" value="MCB7279867.1"/>
    <property type="molecule type" value="Genomic_DNA"/>
</dbReference>
<dbReference type="EMBL" id="WCWW01000004">
    <property type="protein sequence ID" value="KAB3859557.1"/>
    <property type="molecule type" value="Genomic_DNA"/>
</dbReference>
<dbReference type="Proteomes" id="UP000470332">
    <property type="component" value="Unassembled WGS sequence"/>
</dbReference>
<dbReference type="Gene3D" id="3.60.10.10">
    <property type="entry name" value="Endonuclease/exonuclease/phosphatase"/>
    <property type="match status" value="1"/>
</dbReference>
<dbReference type="Proteomes" id="UP000736888">
    <property type="component" value="Unassembled WGS sequence"/>
</dbReference>
<dbReference type="Proteomes" id="UP001199363">
    <property type="component" value="Unassembled WGS sequence"/>
</dbReference>
<proteinExistence type="predicted"/>
<keyword evidence="1" id="KW-0732">Signal</keyword>
<organism evidence="3 16">
    <name type="scientific">Phocaeicola vulgatus</name>
    <name type="common">Bacteroides vulgatus</name>
    <dbReference type="NCBI Taxonomy" id="821"/>
    <lineage>
        <taxon>Bacteria</taxon>
        <taxon>Pseudomonadati</taxon>
        <taxon>Bacteroidota</taxon>
        <taxon>Bacteroidia</taxon>
        <taxon>Bacteroidales</taxon>
        <taxon>Bacteroidaceae</taxon>
        <taxon>Phocaeicola</taxon>
    </lineage>
</organism>
<gene>
    <name evidence="3" type="ORF">BvMPK_2452</name>
    <name evidence="15" type="ORF">DWX04_02470</name>
    <name evidence="14" type="ORF">DXC44_12965</name>
    <name evidence="4" type="ORF">GAS29_03100</name>
    <name evidence="5" type="ORF">GAS37_05145</name>
    <name evidence="8" type="ORF">GAY79_08230</name>
    <name evidence="7" type="ORF">GAZ06_22010</name>
    <name evidence="6" type="ORF">GAZ09_21905</name>
    <name evidence="10" type="ORF">KSX14_06110</name>
    <name evidence="9" type="ORF">KTG10_06285</name>
    <name evidence="12" type="ORF">L0N01_01610</name>
    <name evidence="11" type="ORF">LI282_02280</name>
    <name evidence="13" type="ORF">PL594_08145</name>
</gene>
<dbReference type="PATRIC" id="fig|821.40.peg.2941"/>
<dbReference type="Proteomes" id="UP000261278">
    <property type="component" value="Unassembled WGS sequence"/>
</dbReference>
<evidence type="ECO:0000313" key="6">
    <source>
        <dbReference type="EMBL" id="KAB6445894.1"/>
    </source>
</evidence>
<evidence type="ECO:0000313" key="20">
    <source>
        <dbReference type="Proteomes" id="UP000441522"/>
    </source>
</evidence>
<evidence type="ECO:0000313" key="19">
    <source>
        <dbReference type="Proteomes" id="UP000437431"/>
    </source>
</evidence>
<dbReference type="Proteomes" id="UP000283833">
    <property type="component" value="Unassembled WGS sequence"/>
</dbReference>
<evidence type="ECO:0000313" key="15">
    <source>
        <dbReference type="EMBL" id="RGT97127.1"/>
    </source>
</evidence>
<evidence type="ECO:0000313" key="14">
    <source>
        <dbReference type="EMBL" id="RGL85114.1"/>
    </source>
</evidence>
<dbReference type="EMBL" id="WDBY01000070">
    <property type="protein sequence ID" value="KAB6470813.1"/>
    <property type="molecule type" value="Genomic_DNA"/>
</dbReference>
<name>A0A0P0LHU8_PHOVU</name>
<evidence type="ECO:0000313" key="18">
    <source>
        <dbReference type="Proteomes" id="UP000283833"/>
    </source>
</evidence>
<dbReference type="PANTHER" id="PTHR42834">
    <property type="entry name" value="ENDONUCLEASE/EXONUCLEASE/PHOSPHATASE FAMILY PROTEIN (AFU_ORTHOLOGUE AFUA_3G09210)"/>
    <property type="match status" value="1"/>
</dbReference>
<evidence type="ECO:0000313" key="11">
    <source>
        <dbReference type="EMBL" id="MCB7279867.1"/>
    </source>
</evidence>
<dbReference type="Proteomes" id="UP001210999">
    <property type="component" value="Unassembled WGS sequence"/>
</dbReference>
<reference evidence="17 18" key="3">
    <citation type="submission" date="2018-08" db="EMBL/GenBank/DDBJ databases">
        <title>A genome reference for cultivated species of the human gut microbiota.</title>
        <authorList>
            <person name="Zou Y."/>
            <person name="Xue W."/>
            <person name="Luo G."/>
        </authorList>
    </citation>
    <scope>NUCLEOTIDE SEQUENCE [LARGE SCALE GENOMIC DNA]</scope>
    <source>
        <strain evidence="15 18">AF18-14</strain>
        <strain evidence="14 17">TF05-18</strain>
    </source>
</reference>
<reference evidence="19 20" key="4">
    <citation type="journal article" date="2019" name="Nat. Med.">
        <title>A library of human gut bacterial isolates paired with longitudinal multiomics data enables mechanistic microbiome research.</title>
        <authorList>
            <person name="Poyet M."/>
            <person name="Groussin M."/>
            <person name="Gibbons S.M."/>
            <person name="Avila-Pacheco J."/>
            <person name="Jiang X."/>
            <person name="Kearney S.M."/>
            <person name="Perrotta A.R."/>
            <person name="Berdy B."/>
            <person name="Zhao S."/>
            <person name="Lieberman T.D."/>
            <person name="Swanson P.K."/>
            <person name="Smith M."/>
            <person name="Roesemann S."/>
            <person name="Alexander J.E."/>
            <person name="Rich S.A."/>
            <person name="Livny J."/>
            <person name="Vlamakis H."/>
            <person name="Clish C."/>
            <person name="Bullock K."/>
            <person name="Deik A."/>
            <person name="Scott J."/>
            <person name="Pierce K.A."/>
            <person name="Xavier R.J."/>
            <person name="Alm E.J."/>
        </authorList>
    </citation>
    <scope>NUCLEOTIDE SEQUENCE [LARGE SCALE GENOMIC DNA]</scope>
    <source>
        <strain evidence="8 19">BIOML-A111</strain>
        <strain evidence="7 21">BIOML-A140</strain>
        <strain evidence="6 23">BIOML-A141</strain>
        <strain evidence="4 20">BIOML-A5</strain>
        <strain evidence="5 22">BIOML-A9</strain>
    </source>
</reference>
<keyword evidence="4" id="KW-0378">Hydrolase</keyword>
<evidence type="ECO:0000313" key="5">
    <source>
        <dbReference type="EMBL" id="KAB3864459.1"/>
    </source>
</evidence>
<reference evidence="12" key="7">
    <citation type="submission" date="2022-01" db="EMBL/GenBank/DDBJ databases">
        <title>Collection of gut derived symbiotic bacterial strains cultured from healthy donors.</title>
        <authorList>
            <person name="Lin H."/>
            <person name="Kohout C."/>
            <person name="Waligurski E."/>
            <person name="Pamer E.G."/>
        </authorList>
    </citation>
    <scope>NUCLEOTIDE SEQUENCE</scope>
    <source>
        <strain evidence="12">DFI.6.72</strain>
    </source>
</reference>
<dbReference type="EMBL" id="JAHOGA010000010">
    <property type="protein sequence ID" value="MBV3488215.1"/>
    <property type="molecule type" value="Genomic_DNA"/>
</dbReference>
<dbReference type="Proteomes" id="UP000437431">
    <property type="component" value="Unassembled WGS sequence"/>
</dbReference>
<dbReference type="Proteomes" id="UP000483142">
    <property type="component" value="Unassembled WGS sequence"/>
</dbReference>
<sequence length="450" mass="50820">MKKSEVCFLFLLSLFCFACSDSADKEEMEFPEKDNLKVTFPSDFSPEWAASVAGKEVTIVNPLFVTQTYSGSKPQGTIVVSSKVKRAFADVNLPSVVEYSKWVEKQEVDKLLITSEFPLIDPCNTLRIGSEMAGVKGKVTYSTSGYHFTLTEKPSVSYNARSVAPTVNDYNLKVMSFNAENFYMYGNTGNAETLRQHAKILAALKEAKADIYAICEVEQGDFTVDYLCRSLNNALGEERYAWLNTPGQKSSKVQTNVFIYDKVKVLPYKEFKSYNFDNLKMRYIVQCFELKDDKAKVILAMNHFKAKTSGIDKNDGQGGSADRRVMEARECLKVYNELVAYYEDTDVLVLGDLNSYGMEDAIKVFTDAGYINLLKKYSPAAWSYCYRGEVGYLDHSLSSPTLTSQIVGAAPWDINASEPAYWGFKYTSYYREDPYRSSDHNPVITWVNLE</sequence>
<evidence type="ECO:0000313" key="7">
    <source>
        <dbReference type="EMBL" id="KAB6470813.1"/>
    </source>
</evidence>
<dbReference type="EMBL" id="JAKNGO010000002">
    <property type="protein sequence ID" value="MCG4687302.1"/>
    <property type="molecule type" value="Genomic_DNA"/>
</dbReference>
<dbReference type="PANTHER" id="PTHR42834:SF1">
    <property type="entry name" value="ENDONUCLEASE_EXONUCLEASE_PHOSPHATASE FAMILY PROTEIN (AFU_ORTHOLOGUE AFUA_3G09210)"/>
    <property type="match status" value="1"/>
</dbReference>
<evidence type="ECO:0000259" key="2">
    <source>
        <dbReference type="Pfam" id="PF03372"/>
    </source>
</evidence>
<dbReference type="Proteomes" id="UP000061587">
    <property type="component" value="Chromosome"/>
</dbReference>
<accession>A0A0P0LHU8</accession>